<feature type="transmembrane region" description="Helical" evidence="6">
    <location>
        <begin position="67"/>
        <end position="86"/>
    </location>
</feature>
<dbReference type="Pfam" id="PF04479">
    <property type="entry name" value="RTA1"/>
    <property type="match status" value="1"/>
</dbReference>
<keyword evidence="2 6" id="KW-0812">Transmembrane</keyword>
<reference evidence="7 8" key="1">
    <citation type="submission" date="2020-11" db="EMBL/GenBank/DDBJ databases">
        <title>Kefir isolates.</title>
        <authorList>
            <person name="Marcisauskas S."/>
            <person name="Kim Y."/>
            <person name="Blasche S."/>
        </authorList>
    </citation>
    <scope>NUCLEOTIDE SEQUENCE [LARGE SCALE GENOMIC DNA]</scope>
    <source>
        <strain evidence="7 8">KR</strain>
    </source>
</reference>
<name>A0A9P6W6A9_RHOMI</name>
<evidence type="ECO:0000256" key="1">
    <source>
        <dbReference type="ARBA" id="ARBA00004141"/>
    </source>
</evidence>
<protein>
    <submittedName>
        <fullName evidence="7">Uncharacterized protein</fullName>
    </submittedName>
</protein>
<feature type="transmembrane region" description="Helical" evidence="6">
    <location>
        <begin position="260"/>
        <end position="283"/>
    </location>
</feature>
<evidence type="ECO:0000256" key="3">
    <source>
        <dbReference type="ARBA" id="ARBA00022989"/>
    </source>
</evidence>
<dbReference type="PANTHER" id="PTHR31465">
    <property type="entry name" value="PROTEIN RTA1-RELATED"/>
    <property type="match status" value="1"/>
</dbReference>
<dbReference type="OrthoDB" id="3358017at2759"/>
<feature type="transmembrane region" description="Helical" evidence="6">
    <location>
        <begin position="36"/>
        <end position="55"/>
    </location>
</feature>
<comment type="subcellular location">
    <subcellularLocation>
        <location evidence="1">Membrane</location>
        <topology evidence="1">Multi-pass membrane protein</topology>
    </subcellularLocation>
</comment>
<dbReference type="AlphaFoldDB" id="A0A9P6W6A9"/>
<feature type="transmembrane region" description="Helical" evidence="6">
    <location>
        <begin position="186"/>
        <end position="209"/>
    </location>
</feature>
<feature type="transmembrane region" description="Helical" evidence="6">
    <location>
        <begin position="98"/>
        <end position="118"/>
    </location>
</feature>
<evidence type="ECO:0000256" key="6">
    <source>
        <dbReference type="SAM" id="Phobius"/>
    </source>
</evidence>
<dbReference type="Proteomes" id="UP000777482">
    <property type="component" value="Unassembled WGS sequence"/>
</dbReference>
<comment type="caution">
    <text evidence="7">The sequence shown here is derived from an EMBL/GenBank/DDBJ whole genome shotgun (WGS) entry which is preliminary data.</text>
</comment>
<organism evidence="7 8">
    <name type="scientific">Rhodotorula mucilaginosa</name>
    <name type="common">Yeast</name>
    <name type="synonym">Rhodotorula rubra</name>
    <dbReference type="NCBI Taxonomy" id="5537"/>
    <lineage>
        <taxon>Eukaryota</taxon>
        <taxon>Fungi</taxon>
        <taxon>Dikarya</taxon>
        <taxon>Basidiomycota</taxon>
        <taxon>Pucciniomycotina</taxon>
        <taxon>Microbotryomycetes</taxon>
        <taxon>Sporidiobolales</taxon>
        <taxon>Sporidiobolaceae</taxon>
        <taxon>Rhodotorula</taxon>
    </lineage>
</organism>
<evidence type="ECO:0000256" key="4">
    <source>
        <dbReference type="ARBA" id="ARBA00023136"/>
    </source>
</evidence>
<feature type="transmembrane region" description="Helical" evidence="6">
    <location>
        <begin position="139"/>
        <end position="166"/>
    </location>
</feature>
<evidence type="ECO:0000313" key="8">
    <source>
        <dbReference type="Proteomes" id="UP000777482"/>
    </source>
</evidence>
<keyword evidence="3 6" id="KW-1133">Transmembrane helix</keyword>
<dbReference type="InterPro" id="IPR007568">
    <property type="entry name" value="RTA1"/>
</dbReference>
<dbReference type="PANTHER" id="PTHR31465:SF1">
    <property type="entry name" value="PROTEIN RTA1-RELATED"/>
    <property type="match status" value="1"/>
</dbReference>
<proteinExistence type="predicted"/>
<dbReference type="GO" id="GO:0016020">
    <property type="term" value="C:membrane"/>
    <property type="evidence" value="ECO:0007669"/>
    <property type="project" value="UniProtKB-SubCell"/>
</dbReference>
<dbReference type="EMBL" id="PUHQ01000010">
    <property type="protein sequence ID" value="KAG0665151.1"/>
    <property type="molecule type" value="Genomic_DNA"/>
</dbReference>
<keyword evidence="4 6" id="KW-0472">Membrane</keyword>
<accession>A0A9P6W6A9</accession>
<gene>
    <name evidence="7" type="ORF">C6P46_000248</name>
</gene>
<evidence type="ECO:0000256" key="5">
    <source>
        <dbReference type="SAM" id="MobiDB-lite"/>
    </source>
</evidence>
<feature type="region of interest" description="Disordered" evidence="5">
    <location>
        <begin position="307"/>
        <end position="326"/>
    </location>
</feature>
<evidence type="ECO:0000313" key="7">
    <source>
        <dbReference type="EMBL" id="KAG0665151.1"/>
    </source>
</evidence>
<feature type="transmembrane region" description="Helical" evidence="6">
    <location>
        <begin position="221"/>
        <end position="240"/>
    </location>
</feature>
<feature type="compositionally biased region" description="Polar residues" evidence="5">
    <location>
        <begin position="307"/>
        <end position="317"/>
    </location>
</feature>
<evidence type="ECO:0000256" key="2">
    <source>
        <dbReference type="ARBA" id="ARBA00022692"/>
    </source>
</evidence>
<keyword evidence="8" id="KW-1185">Reference proteome</keyword>
<sequence length="326" mass="35124">MSSSYTFPAGVPVNPVRPIPDGEAPISIFGYIPNRAFAIVALVTFCVAVLGHTYYLARIRGTRTFQALMAFGALCEVVGYAARLSASKNAFIVVKFVVQYFFIVVAPVFFQAAFYIALADALRLLEGGGRTLLGFNPKILVAVMITADVVTTIVQICGAALIGVAESSTYRDGKSSTVTSDQANDILLAGLSLQTASFLAFLILLAVCISRSRKTSIAARLPGRFTAILFLASLLVFLRTTFRLAETAEGVFSYASRTEPLFACLEYLPVILAVLLFMAFPLYKLLPHASHALSDPEQHRFDMQAETSNVSNPTLVQPGSKLADGK</sequence>